<organism evidence="2 3">
    <name type="scientific">Ensete ventricosum</name>
    <name type="common">Abyssinian banana</name>
    <name type="synonym">Musa ensete</name>
    <dbReference type="NCBI Taxonomy" id="4639"/>
    <lineage>
        <taxon>Eukaryota</taxon>
        <taxon>Viridiplantae</taxon>
        <taxon>Streptophyta</taxon>
        <taxon>Embryophyta</taxon>
        <taxon>Tracheophyta</taxon>
        <taxon>Spermatophyta</taxon>
        <taxon>Magnoliopsida</taxon>
        <taxon>Liliopsida</taxon>
        <taxon>Zingiberales</taxon>
        <taxon>Musaceae</taxon>
        <taxon>Ensete</taxon>
    </lineage>
</organism>
<dbReference type="EMBL" id="AMZH03000977">
    <property type="protein sequence ID" value="RRT81161.1"/>
    <property type="molecule type" value="Genomic_DNA"/>
</dbReference>
<evidence type="ECO:0000256" key="1">
    <source>
        <dbReference type="SAM" id="MobiDB-lite"/>
    </source>
</evidence>
<accession>A0A427AY45</accession>
<protein>
    <submittedName>
        <fullName evidence="2">Uncharacterized protein</fullName>
    </submittedName>
</protein>
<reference evidence="2 3" key="1">
    <citation type="journal article" date="2014" name="Agronomy (Basel)">
        <title>A Draft Genome Sequence for Ensete ventricosum, the Drought-Tolerant Tree Against Hunger.</title>
        <authorList>
            <person name="Harrison J."/>
            <person name="Moore K.A."/>
            <person name="Paszkiewicz K."/>
            <person name="Jones T."/>
            <person name="Grant M."/>
            <person name="Ambacheew D."/>
            <person name="Muzemil S."/>
            <person name="Studholme D.J."/>
        </authorList>
    </citation>
    <scope>NUCLEOTIDE SEQUENCE [LARGE SCALE GENOMIC DNA]</scope>
</reference>
<comment type="caution">
    <text evidence="2">The sequence shown here is derived from an EMBL/GenBank/DDBJ whole genome shotgun (WGS) entry which is preliminary data.</text>
</comment>
<name>A0A427AY45_ENSVE</name>
<proteinExistence type="predicted"/>
<feature type="region of interest" description="Disordered" evidence="1">
    <location>
        <begin position="1"/>
        <end position="51"/>
    </location>
</feature>
<evidence type="ECO:0000313" key="3">
    <source>
        <dbReference type="Proteomes" id="UP000287651"/>
    </source>
</evidence>
<dbReference type="Proteomes" id="UP000287651">
    <property type="component" value="Unassembled WGS sequence"/>
</dbReference>
<feature type="compositionally biased region" description="Basic and acidic residues" evidence="1">
    <location>
        <begin position="34"/>
        <end position="46"/>
    </location>
</feature>
<evidence type="ECO:0000313" key="2">
    <source>
        <dbReference type="EMBL" id="RRT81161.1"/>
    </source>
</evidence>
<dbReference type="AlphaFoldDB" id="A0A427AY45"/>
<feature type="compositionally biased region" description="Basic and acidic residues" evidence="1">
    <location>
        <begin position="12"/>
        <end position="26"/>
    </location>
</feature>
<gene>
    <name evidence="2" type="ORF">B296_00014652</name>
</gene>
<sequence length="86" mass="9588">MSPMGGDLIIQRYDRSGLREPDKSEDNAEGIEVDGQKRRGSDDEFRGAQLPKSKALVRKEVDSEECHSAKVDLPIAKKWTQMQGNG</sequence>